<feature type="transmembrane region" description="Helical" evidence="1">
    <location>
        <begin position="6"/>
        <end position="26"/>
    </location>
</feature>
<accession>A0A6C0AQ48</accession>
<dbReference type="EMBL" id="MN740759">
    <property type="protein sequence ID" value="QHS81653.1"/>
    <property type="molecule type" value="Genomic_DNA"/>
</dbReference>
<protein>
    <submittedName>
        <fullName evidence="2">Uncharacterized protein</fullName>
    </submittedName>
</protein>
<evidence type="ECO:0000313" key="2">
    <source>
        <dbReference type="EMBL" id="QHS81653.1"/>
    </source>
</evidence>
<reference evidence="2" key="1">
    <citation type="journal article" date="2020" name="Nature">
        <title>Giant virus diversity and host interactions through global metagenomics.</title>
        <authorList>
            <person name="Schulz F."/>
            <person name="Roux S."/>
            <person name="Paez-Espino D."/>
            <person name="Jungbluth S."/>
            <person name="Walsh D.A."/>
            <person name="Denef V.J."/>
            <person name="McMahon K.D."/>
            <person name="Konstantinidis K.T."/>
            <person name="Eloe-Fadrosh E.A."/>
            <person name="Kyrpides N.C."/>
            <person name="Woyke T."/>
        </authorList>
    </citation>
    <scope>NUCLEOTIDE SEQUENCE</scope>
    <source>
        <strain evidence="2">GVMAG-S-1101164-72</strain>
    </source>
</reference>
<name>A0A6C0AQ48_9ZZZZ</name>
<organism evidence="2">
    <name type="scientific">viral metagenome</name>
    <dbReference type="NCBI Taxonomy" id="1070528"/>
    <lineage>
        <taxon>unclassified sequences</taxon>
        <taxon>metagenomes</taxon>
        <taxon>organismal metagenomes</taxon>
    </lineage>
</organism>
<proteinExistence type="predicted"/>
<keyword evidence="1" id="KW-0812">Transmembrane</keyword>
<evidence type="ECO:0000256" key="1">
    <source>
        <dbReference type="SAM" id="Phobius"/>
    </source>
</evidence>
<dbReference type="AlphaFoldDB" id="A0A6C0AQ48"/>
<sequence>MNPWISIGIGLIGFILFIVAVILLAAHPTNYNWDELKIEVNPIIATVFLGGCFMTATTIMYFITFTDPLPSLYFSIILNIITMLLIIGSYGVSKMTR</sequence>
<keyword evidence="1" id="KW-1133">Transmembrane helix</keyword>
<keyword evidence="1" id="KW-0472">Membrane</keyword>
<feature type="transmembrane region" description="Helical" evidence="1">
    <location>
        <begin position="71"/>
        <end position="92"/>
    </location>
</feature>
<feature type="transmembrane region" description="Helical" evidence="1">
    <location>
        <begin position="38"/>
        <end position="65"/>
    </location>
</feature>